<sequence length="270" mass="30455">MYNAIWIQRSHLREDISLTQKLEVAIDNGFYLLDKCAELRNTCNKLTNENTQLRNGLEQSIISSKKLSKEIRQLLTDAKNVLNLEQQSFELQTVKTECGVYKQYVSDMAKQSMITKYQTSIPFPEKQNKVSTFQLPSCLEISCTTASLAIGDCGIESSSVKRNTIIIFTLSVIVIASVLELTYIATSSTRSLHTEWFKDPNNLKLIKAAGEVTGLVGVSGLTMYGAEYMVRKEVQNELKALEARLETRFTGLETHFTGLETHFTELETRC</sequence>
<dbReference type="VEuPathDB" id="FungiDB:RhiirFUN_003769"/>
<dbReference type="VEuPathDB" id="FungiDB:RhiirFUN_003778"/>
<feature type="transmembrane region" description="Helical" evidence="1">
    <location>
        <begin position="165"/>
        <end position="185"/>
    </location>
</feature>
<accession>A0A2I1GRP6</accession>
<dbReference type="VEuPathDB" id="FungiDB:FUN_021850"/>
<dbReference type="EMBL" id="LLXI01000728">
    <property type="protein sequence ID" value="PKY49311.1"/>
    <property type="molecule type" value="Genomic_DNA"/>
</dbReference>
<keyword evidence="3" id="KW-1185">Reference proteome</keyword>
<gene>
    <name evidence="2" type="ORF">RhiirA4_465245</name>
</gene>
<evidence type="ECO:0000313" key="3">
    <source>
        <dbReference type="Proteomes" id="UP000234323"/>
    </source>
</evidence>
<organism evidence="2 3">
    <name type="scientific">Rhizophagus irregularis</name>
    <dbReference type="NCBI Taxonomy" id="588596"/>
    <lineage>
        <taxon>Eukaryota</taxon>
        <taxon>Fungi</taxon>
        <taxon>Fungi incertae sedis</taxon>
        <taxon>Mucoromycota</taxon>
        <taxon>Glomeromycotina</taxon>
        <taxon>Glomeromycetes</taxon>
        <taxon>Glomerales</taxon>
        <taxon>Glomeraceae</taxon>
        <taxon>Rhizophagus</taxon>
    </lineage>
</organism>
<comment type="caution">
    <text evidence="2">The sequence shown here is derived from an EMBL/GenBank/DDBJ whole genome shotgun (WGS) entry which is preliminary data.</text>
</comment>
<evidence type="ECO:0000256" key="1">
    <source>
        <dbReference type="SAM" id="Phobius"/>
    </source>
</evidence>
<keyword evidence="1" id="KW-1133">Transmembrane helix</keyword>
<dbReference type="VEuPathDB" id="FungiDB:FUN_021843"/>
<dbReference type="VEuPathDB" id="FungiDB:RhiirA1_459455"/>
<keyword evidence="1" id="KW-0812">Transmembrane</keyword>
<dbReference type="VEuPathDB" id="FungiDB:RhiirA1_467320"/>
<dbReference type="AlphaFoldDB" id="A0A2I1GRP6"/>
<protein>
    <submittedName>
        <fullName evidence="2">Uncharacterized protein</fullName>
    </submittedName>
</protein>
<dbReference type="Proteomes" id="UP000234323">
    <property type="component" value="Unassembled WGS sequence"/>
</dbReference>
<keyword evidence="1" id="KW-0472">Membrane</keyword>
<name>A0A2I1GRP6_9GLOM</name>
<proteinExistence type="predicted"/>
<reference evidence="2 3" key="1">
    <citation type="submission" date="2015-10" db="EMBL/GenBank/DDBJ databases">
        <title>Genome analyses suggest a sexual origin of heterokaryosis in a supposedly ancient asexual fungus.</title>
        <authorList>
            <person name="Ropars J."/>
            <person name="Sedzielewska K."/>
            <person name="Noel J."/>
            <person name="Charron P."/>
            <person name="Farinelli L."/>
            <person name="Marton T."/>
            <person name="Kruger M."/>
            <person name="Pelin A."/>
            <person name="Brachmann A."/>
            <person name="Corradi N."/>
        </authorList>
    </citation>
    <scope>NUCLEOTIDE SEQUENCE [LARGE SCALE GENOMIC DNA]</scope>
    <source>
        <strain evidence="2 3">A4</strain>
    </source>
</reference>
<evidence type="ECO:0000313" key="2">
    <source>
        <dbReference type="EMBL" id="PKY49311.1"/>
    </source>
</evidence>